<feature type="non-terminal residue" evidence="2">
    <location>
        <position position="82"/>
    </location>
</feature>
<evidence type="ECO:0000256" key="1">
    <source>
        <dbReference type="SAM" id="MobiDB-lite"/>
    </source>
</evidence>
<organism evidence="2 3">
    <name type="scientific">Symbiodinium necroappetens</name>
    <dbReference type="NCBI Taxonomy" id="1628268"/>
    <lineage>
        <taxon>Eukaryota</taxon>
        <taxon>Sar</taxon>
        <taxon>Alveolata</taxon>
        <taxon>Dinophyceae</taxon>
        <taxon>Suessiales</taxon>
        <taxon>Symbiodiniaceae</taxon>
        <taxon>Symbiodinium</taxon>
    </lineage>
</organism>
<feature type="region of interest" description="Disordered" evidence="1">
    <location>
        <begin position="1"/>
        <end position="39"/>
    </location>
</feature>
<proteinExistence type="predicted"/>
<evidence type="ECO:0000313" key="3">
    <source>
        <dbReference type="Proteomes" id="UP000601435"/>
    </source>
</evidence>
<dbReference type="Proteomes" id="UP000601435">
    <property type="component" value="Unassembled WGS sequence"/>
</dbReference>
<keyword evidence="3" id="KW-1185">Reference proteome</keyword>
<dbReference type="EMBL" id="CAJNJA010028054">
    <property type="protein sequence ID" value="CAE7592184.1"/>
    <property type="molecule type" value="Genomic_DNA"/>
</dbReference>
<protein>
    <submittedName>
        <fullName evidence="2">Uncharacterized protein</fullName>
    </submittedName>
</protein>
<accession>A0A812UQ96</accession>
<sequence>VHLPPPADRGGSGGLLPGRSFHGGRAGGAPGLGRPSSSELSLRRVLGRLRLGGRLALARAMGERSTCSGGLWAEGRPAKKPV</sequence>
<feature type="non-terminal residue" evidence="2">
    <location>
        <position position="1"/>
    </location>
</feature>
<comment type="caution">
    <text evidence="2">The sequence shown here is derived from an EMBL/GenBank/DDBJ whole genome shotgun (WGS) entry which is preliminary data.</text>
</comment>
<name>A0A812UQ96_9DINO</name>
<reference evidence="2" key="1">
    <citation type="submission" date="2021-02" db="EMBL/GenBank/DDBJ databases">
        <authorList>
            <person name="Dougan E. K."/>
            <person name="Rhodes N."/>
            <person name="Thang M."/>
            <person name="Chan C."/>
        </authorList>
    </citation>
    <scope>NUCLEOTIDE SEQUENCE</scope>
</reference>
<dbReference type="AlphaFoldDB" id="A0A812UQ96"/>
<gene>
    <name evidence="2" type="ORF">SNEC2469_LOCUS17074</name>
</gene>
<evidence type="ECO:0000313" key="2">
    <source>
        <dbReference type="EMBL" id="CAE7592184.1"/>
    </source>
</evidence>